<evidence type="ECO:0000256" key="2">
    <source>
        <dbReference type="ARBA" id="ARBA00004167"/>
    </source>
</evidence>
<evidence type="ECO:0000256" key="11">
    <source>
        <dbReference type="ARBA" id="ARBA00022989"/>
    </source>
</evidence>
<evidence type="ECO:0000256" key="10">
    <source>
        <dbReference type="ARBA" id="ARBA00022833"/>
    </source>
</evidence>
<name>A0A6A4P8D0_LUPAL</name>
<evidence type="ECO:0000256" key="14">
    <source>
        <dbReference type="PROSITE-ProRule" id="PRU00175"/>
    </source>
</evidence>
<dbReference type="SMART" id="SM00184">
    <property type="entry name" value="RING"/>
    <property type="match status" value="1"/>
</dbReference>
<keyword evidence="7" id="KW-0479">Metal-binding</keyword>
<dbReference type="EMBL" id="WOCE01000016">
    <property type="protein sequence ID" value="KAE9597921.1"/>
    <property type="molecule type" value="Genomic_DNA"/>
</dbReference>
<gene>
    <name evidence="17" type="ORF">Lalb_Chr16g0391691</name>
</gene>
<evidence type="ECO:0000256" key="13">
    <source>
        <dbReference type="ARBA" id="ARBA00024209"/>
    </source>
</evidence>
<protein>
    <recommendedName>
        <fullName evidence="4">RING-type E3 ubiquitin transferase</fullName>
        <ecNumber evidence="4">2.3.2.27</ecNumber>
    </recommendedName>
</protein>
<sequence length="272" mass="29555">MICIYLFIVLFDSCNRSHRDEFVVLILLHNYKYIPQLFNFPNPKHTLSQILSHHFLPSFMTRMLRILHSINNTTASPPPEAVLVESDYVVILAALLCALICVVGLIAVARFAWLRRGSVSGVSANSPAQAIANKGLKKKVLNSLPKFTYHDSDAGGDKRNKWVAISECAICLSEFSAGDEVRVLPHCGHGFHVACIDPWLGSHSSCPSCRDLLAPARCQKCGNFPAVSVGTVAIDVSHETESKSVGNSSAANANCDIVGNKVLSHHHSPSVS</sequence>
<dbReference type="CDD" id="cd16461">
    <property type="entry name" value="RING-H2_EL5-like"/>
    <property type="match status" value="1"/>
</dbReference>
<dbReference type="FunFam" id="3.30.40.10:FF:000187">
    <property type="entry name" value="E3 ubiquitin-protein ligase ATL6"/>
    <property type="match status" value="1"/>
</dbReference>
<dbReference type="PANTHER" id="PTHR45798">
    <property type="entry name" value="RING-H2 FINGER PROTEIN ATL61-RELATED-RELATED"/>
    <property type="match status" value="1"/>
</dbReference>
<evidence type="ECO:0000313" key="17">
    <source>
        <dbReference type="EMBL" id="KAE9597921.1"/>
    </source>
</evidence>
<dbReference type="InterPro" id="IPR001841">
    <property type="entry name" value="Znf_RING"/>
</dbReference>
<proteinExistence type="inferred from homology"/>
<dbReference type="AlphaFoldDB" id="A0A6A4P8D0"/>
<dbReference type="OrthoDB" id="8062037at2759"/>
<dbReference type="InterPro" id="IPR052788">
    <property type="entry name" value="RING-type_E3_ligase_ATL"/>
</dbReference>
<dbReference type="GO" id="GO:0008270">
    <property type="term" value="F:zinc ion binding"/>
    <property type="evidence" value="ECO:0007669"/>
    <property type="project" value="UniProtKB-KW"/>
</dbReference>
<evidence type="ECO:0000259" key="16">
    <source>
        <dbReference type="PROSITE" id="PS50089"/>
    </source>
</evidence>
<evidence type="ECO:0000256" key="6">
    <source>
        <dbReference type="ARBA" id="ARBA00022692"/>
    </source>
</evidence>
<evidence type="ECO:0000256" key="5">
    <source>
        <dbReference type="ARBA" id="ARBA00022679"/>
    </source>
</evidence>
<keyword evidence="18" id="KW-1185">Reference proteome</keyword>
<evidence type="ECO:0000256" key="12">
    <source>
        <dbReference type="ARBA" id="ARBA00023136"/>
    </source>
</evidence>
<comment type="similarity">
    <text evidence="13">Belongs to the RING-type zinc finger family. ATL subfamily.</text>
</comment>
<evidence type="ECO:0000256" key="9">
    <source>
        <dbReference type="ARBA" id="ARBA00022786"/>
    </source>
</evidence>
<evidence type="ECO:0000256" key="1">
    <source>
        <dbReference type="ARBA" id="ARBA00000900"/>
    </source>
</evidence>
<evidence type="ECO:0000256" key="7">
    <source>
        <dbReference type="ARBA" id="ARBA00022723"/>
    </source>
</evidence>
<evidence type="ECO:0000256" key="15">
    <source>
        <dbReference type="SAM" id="Phobius"/>
    </source>
</evidence>
<keyword evidence="5" id="KW-0808">Transferase</keyword>
<organism evidence="17 18">
    <name type="scientific">Lupinus albus</name>
    <name type="common">White lupine</name>
    <name type="synonym">Lupinus termis</name>
    <dbReference type="NCBI Taxonomy" id="3870"/>
    <lineage>
        <taxon>Eukaryota</taxon>
        <taxon>Viridiplantae</taxon>
        <taxon>Streptophyta</taxon>
        <taxon>Embryophyta</taxon>
        <taxon>Tracheophyta</taxon>
        <taxon>Spermatophyta</taxon>
        <taxon>Magnoliopsida</taxon>
        <taxon>eudicotyledons</taxon>
        <taxon>Gunneridae</taxon>
        <taxon>Pentapetalae</taxon>
        <taxon>rosids</taxon>
        <taxon>fabids</taxon>
        <taxon>Fabales</taxon>
        <taxon>Fabaceae</taxon>
        <taxon>Papilionoideae</taxon>
        <taxon>50 kb inversion clade</taxon>
        <taxon>genistoids sensu lato</taxon>
        <taxon>core genistoids</taxon>
        <taxon>Genisteae</taxon>
        <taxon>Lupinus</taxon>
    </lineage>
</organism>
<accession>A0A6A4P8D0</accession>
<keyword evidence="10" id="KW-0862">Zinc</keyword>
<dbReference type="Pfam" id="PF13639">
    <property type="entry name" value="zf-RING_2"/>
    <property type="match status" value="1"/>
</dbReference>
<keyword evidence="8 14" id="KW-0863">Zinc-finger</keyword>
<keyword evidence="6 15" id="KW-0812">Transmembrane</keyword>
<reference evidence="18" key="1">
    <citation type="journal article" date="2020" name="Nat. Commun.">
        <title>Genome sequence of the cluster root forming white lupin.</title>
        <authorList>
            <person name="Hufnagel B."/>
            <person name="Marques A."/>
            <person name="Soriano A."/>
            <person name="Marques L."/>
            <person name="Divol F."/>
            <person name="Doumas P."/>
            <person name="Sallet E."/>
            <person name="Mancinotti D."/>
            <person name="Carrere S."/>
            <person name="Marande W."/>
            <person name="Arribat S."/>
            <person name="Keller J."/>
            <person name="Huneau C."/>
            <person name="Blein T."/>
            <person name="Aime D."/>
            <person name="Laguerre M."/>
            <person name="Taylor J."/>
            <person name="Schubert V."/>
            <person name="Nelson M."/>
            <person name="Geu-Flores F."/>
            <person name="Crespi M."/>
            <person name="Gallardo-Guerrero K."/>
            <person name="Delaux P.-M."/>
            <person name="Salse J."/>
            <person name="Berges H."/>
            <person name="Guyot R."/>
            <person name="Gouzy J."/>
            <person name="Peret B."/>
        </authorList>
    </citation>
    <scope>NUCLEOTIDE SEQUENCE [LARGE SCALE GENOMIC DNA]</scope>
    <source>
        <strain evidence="18">cv. Amiga</strain>
    </source>
</reference>
<comment type="subcellular location">
    <subcellularLocation>
        <location evidence="2">Membrane</location>
        <topology evidence="2">Single-pass membrane protein</topology>
    </subcellularLocation>
</comment>
<dbReference type="GO" id="GO:0016020">
    <property type="term" value="C:membrane"/>
    <property type="evidence" value="ECO:0007669"/>
    <property type="project" value="UniProtKB-SubCell"/>
</dbReference>
<dbReference type="EC" id="2.3.2.27" evidence="4"/>
<comment type="caution">
    <text evidence="17">The sequence shown here is derived from an EMBL/GenBank/DDBJ whole genome shotgun (WGS) entry which is preliminary data.</text>
</comment>
<feature type="domain" description="RING-type" evidence="16">
    <location>
        <begin position="168"/>
        <end position="210"/>
    </location>
</feature>
<evidence type="ECO:0000256" key="4">
    <source>
        <dbReference type="ARBA" id="ARBA00012483"/>
    </source>
</evidence>
<evidence type="ECO:0000256" key="3">
    <source>
        <dbReference type="ARBA" id="ARBA00004906"/>
    </source>
</evidence>
<dbReference type="GO" id="GO:0061630">
    <property type="term" value="F:ubiquitin protein ligase activity"/>
    <property type="evidence" value="ECO:0007669"/>
    <property type="project" value="UniProtKB-EC"/>
</dbReference>
<keyword evidence="12 15" id="KW-0472">Membrane</keyword>
<dbReference type="Proteomes" id="UP000447434">
    <property type="component" value="Chromosome 16"/>
</dbReference>
<dbReference type="InterPro" id="IPR013083">
    <property type="entry name" value="Znf_RING/FYVE/PHD"/>
</dbReference>
<feature type="transmembrane region" description="Helical" evidence="15">
    <location>
        <begin position="88"/>
        <end position="113"/>
    </location>
</feature>
<keyword evidence="11 15" id="KW-1133">Transmembrane helix</keyword>
<dbReference type="Gene3D" id="3.30.40.10">
    <property type="entry name" value="Zinc/RING finger domain, C3HC4 (zinc finger)"/>
    <property type="match status" value="1"/>
</dbReference>
<dbReference type="PROSITE" id="PS50089">
    <property type="entry name" value="ZF_RING_2"/>
    <property type="match status" value="1"/>
</dbReference>
<evidence type="ECO:0000256" key="8">
    <source>
        <dbReference type="ARBA" id="ARBA00022771"/>
    </source>
</evidence>
<comment type="catalytic activity">
    <reaction evidence="1">
        <text>S-ubiquitinyl-[E2 ubiquitin-conjugating enzyme]-L-cysteine + [acceptor protein]-L-lysine = [E2 ubiquitin-conjugating enzyme]-L-cysteine + N(6)-ubiquitinyl-[acceptor protein]-L-lysine.</text>
        <dbReference type="EC" id="2.3.2.27"/>
    </reaction>
</comment>
<dbReference type="SUPFAM" id="SSF57850">
    <property type="entry name" value="RING/U-box"/>
    <property type="match status" value="1"/>
</dbReference>
<evidence type="ECO:0000313" key="18">
    <source>
        <dbReference type="Proteomes" id="UP000447434"/>
    </source>
</evidence>
<dbReference type="PANTHER" id="PTHR45798:SF94">
    <property type="entry name" value="E3 UBIQUITIN-PROTEIN LIGASE ATL44-RELATED"/>
    <property type="match status" value="1"/>
</dbReference>
<keyword evidence="9" id="KW-0833">Ubl conjugation pathway</keyword>
<comment type="pathway">
    <text evidence="3">Protein modification; protein ubiquitination.</text>
</comment>